<dbReference type="Proteomes" id="UP000299102">
    <property type="component" value="Unassembled WGS sequence"/>
</dbReference>
<proteinExistence type="predicted"/>
<organism evidence="1 2">
    <name type="scientific">Eumeta variegata</name>
    <name type="common">Bagworm moth</name>
    <name type="synonym">Eumeta japonica</name>
    <dbReference type="NCBI Taxonomy" id="151549"/>
    <lineage>
        <taxon>Eukaryota</taxon>
        <taxon>Metazoa</taxon>
        <taxon>Ecdysozoa</taxon>
        <taxon>Arthropoda</taxon>
        <taxon>Hexapoda</taxon>
        <taxon>Insecta</taxon>
        <taxon>Pterygota</taxon>
        <taxon>Neoptera</taxon>
        <taxon>Endopterygota</taxon>
        <taxon>Lepidoptera</taxon>
        <taxon>Glossata</taxon>
        <taxon>Ditrysia</taxon>
        <taxon>Tineoidea</taxon>
        <taxon>Psychidae</taxon>
        <taxon>Oiketicinae</taxon>
        <taxon>Eumeta</taxon>
    </lineage>
</organism>
<accession>A0A4C1ZD91</accession>
<evidence type="ECO:0000313" key="2">
    <source>
        <dbReference type="Proteomes" id="UP000299102"/>
    </source>
</evidence>
<dbReference type="AlphaFoldDB" id="A0A4C1ZD91"/>
<reference evidence="1 2" key="1">
    <citation type="journal article" date="2019" name="Commun. Biol.">
        <title>The bagworm genome reveals a unique fibroin gene that provides high tensile strength.</title>
        <authorList>
            <person name="Kono N."/>
            <person name="Nakamura H."/>
            <person name="Ohtoshi R."/>
            <person name="Tomita M."/>
            <person name="Numata K."/>
            <person name="Arakawa K."/>
        </authorList>
    </citation>
    <scope>NUCLEOTIDE SEQUENCE [LARGE SCALE GENOMIC DNA]</scope>
</reference>
<name>A0A4C1ZD91_EUMVA</name>
<gene>
    <name evidence="1" type="ORF">EVAR_58753_1</name>
</gene>
<dbReference type="EMBL" id="BGZK01001754">
    <property type="protein sequence ID" value="GBP85710.1"/>
    <property type="molecule type" value="Genomic_DNA"/>
</dbReference>
<dbReference type="InterPro" id="IPR001888">
    <property type="entry name" value="Transposase_1"/>
</dbReference>
<evidence type="ECO:0000313" key="1">
    <source>
        <dbReference type="EMBL" id="GBP85710.1"/>
    </source>
</evidence>
<keyword evidence="2" id="KW-1185">Reference proteome</keyword>
<dbReference type="Pfam" id="PF01359">
    <property type="entry name" value="Transposase_1"/>
    <property type="match status" value="1"/>
</dbReference>
<comment type="caution">
    <text evidence="1">The sequence shown here is derived from an EMBL/GenBank/DDBJ whole genome shotgun (WGS) entry which is preliminary data.</text>
</comment>
<sequence>MNLPLVDLLRIKSLPFWNEVEQDRHISSYDIAEELGCPQNSFDPFKKSWIYNKELEGHFHYEFLPPGKTNNSDLYRQQLIRLRREEAEQRARTDVENVSGAEIECATGIRIKRVIEIEISIPALTVKTRTKSGMTARLLNRKYVATQNSPTDVTVELANSLSYISAAQLNLGNRSRLKIFSSNTDSYEPIFEVLEPTRLVAWDEIFQQGSKAG</sequence>
<protein>
    <submittedName>
        <fullName evidence="1">Uncharacterized protein</fullName>
    </submittedName>
</protein>